<gene>
    <name evidence="1" type="ordered locus">CENSYa_1554</name>
</gene>
<evidence type="ECO:0000313" key="2">
    <source>
        <dbReference type="Proteomes" id="UP000000758"/>
    </source>
</evidence>
<evidence type="ECO:0000313" key="1">
    <source>
        <dbReference type="EMBL" id="ABK78176.1"/>
    </source>
</evidence>
<dbReference type="SUPFAM" id="SSF117070">
    <property type="entry name" value="LEA14-like"/>
    <property type="match status" value="1"/>
</dbReference>
<dbReference type="Gene3D" id="2.60.40.1820">
    <property type="match status" value="1"/>
</dbReference>
<dbReference type="EMBL" id="DP000238">
    <property type="protein sequence ID" value="ABK78176.1"/>
    <property type="molecule type" value="Genomic_DNA"/>
</dbReference>
<accession>A0RXV9</accession>
<proteinExistence type="predicted"/>
<organism evidence="1 2">
    <name type="scientific">Cenarchaeum symbiosum (strain A)</name>
    <dbReference type="NCBI Taxonomy" id="414004"/>
    <lineage>
        <taxon>Archaea</taxon>
        <taxon>Nitrososphaerota</taxon>
        <taxon>Candidatus Cenarchaeales</taxon>
        <taxon>Candidatus Cenarchaeaceae</taxon>
        <taxon>Candidatus Cenarchaeum</taxon>
    </lineage>
</organism>
<protein>
    <recommendedName>
        <fullName evidence="3">Late embryogenesis abundant protein LEA-2 subgroup domain-containing protein</fullName>
    </recommendedName>
</protein>
<dbReference type="EnsemblBacteria" id="ABK78176">
    <property type="protein sequence ID" value="ABK78176"/>
    <property type="gene ID" value="CENSYa_1554"/>
</dbReference>
<name>A0RXV9_CENSY</name>
<dbReference type="STRING" id="414004.CENSYa_1554"/>
<dbReference type="Proteomes" id="UP000000758">
    <property type="component" value="Chromosome"/>
</dbReference>
<dbReference type="AlphaFoldDB" id="A0RXV9"/>
<reference evidence="1 2" key="1">
    <citation type="journal article" date="2006" name="Proc. Natl. Acad. Sci. U.S.A.">
        <title>Genomic analysis of the uncultivated marine crenarchaeote Cenarchaeum symbiosum.</title>
        <authorList>
            <person name="Hallam S.J."/>
            <person name="Konstantinidis K.T."/>
            <person name="Putnam N."/>
            <person name="Schleper C."/>
            <person name="Watanabe Y."/>
            <person name="Sugahara J."/>
            <person name="Preston C."/>
            <person name="de la Torre J."/>
            <person name="Richardson P.M."/>
            <person name="DeLong E.F."/>
        </authorList>
    </citation>
    <scope>NUCLEOTIDE SEQUENCE [LARGE SCALE GENOMIC DNA]</scope>
    <source>
        <strain evidence="2">A</strain>
    </source>
</reference>
<keyword evidence="2" id="KW-1185">Reference proteome</keyword>
<dbReference type="KEGG" id="csy:CENSYa_1554"/>
<dbReference type="HOGENOM" id="CLU_1615232_0_0_2"/>
<evidence type="ECO:0008006" key="3">
    <source>
        <dbReference type="Google" id="ProtNLM"/>
    </source>
</evidence>
<sequence>MGGFVWYASTDNPELEKVEVVLQDVNVLDVNRIEDNARLQVTFLVSNPSAKTFTVPVLSYDLYADGEHIGAGVYSTEDVAMPGRAAFYAGAEIPLKNIFRLSSNAVDSALYDSIIAGESLNYSASGRITVETAWSIVEKDF</sequence>